<dbReference type="KEGG" id="pcor:KS4_31610"/>
<reference evidence="2 3" key="1">
    <citation type="submission" date="2019-02" db="EMBL/GenBank/DDBJ databases">
        <title>Deep-cultivation of Planctomycetes and their phenomic and genomic characterization uncovers novel biology.</title>
        <authorList>
            <person name="Wiegand S."/>
            <person name="Jogler M."/>
            <person name="Boedeker C."/>
            <person name="Pinto D."/>
            <person name="Vollmers J."/>
            <person name="Rivas-Marin E."/>
            <person name="Kohn T."/>
            <person name="Peeters S.H."/>
            <person name="Heuer A."/>
            <person name="Rast P."/>
            <person name="Oberbeckmann S."/>
            <person name="Bunk B."/>
            <person name="Jeske O."/>
            <person name="Meyerdierks A."/>
            <person name="Storesund J.E."/>
            <person name="Kallscheuer N."/>
            <person name="Luecker S."/>
            <person name="Lage O.M."/>
            <person name="Pohl T."/>
            <person name="Merkel B.J."/>
            <person name="Hornburger P."/>
            <person name="Mueller R.-W."/>
            <person name="Bruemmer F."/>
            <person name="Labrenz M."/>
            <person name="Spormann A.M."/>
            <person name="Op den Camp H."/>
            <person name="Overmann J."/>
            <person name="Amann R."/>
            <person name="Jetten M.S.M."/>
            <person name="Mascher T."/>
            <person name="Medema M.H."/>
            <person name="Devos D.P."/>
            <person name="Kaster A.-K."/>
            <person name="Ovreas L."/>
            <person name="Rohde M."/>
            <person name="Galperin M.Y."/>
            <person name="Jogler C."/>
        </authorList>
    </citation>
    <scope>NUCLEOTIDE SEQUENCE [LARGE SCALE GENOMIC DNA]</scope>
    <source>
        <strain evidence="2 3">KS4</strain>
    </source>
</reference>
<dbReference type="OrthoDB" id="9772295at2"/>
<proteinExistence type="predicted"/>
<dbReference type="Pfam" id="PF08811">
    <property type="entry name" value="DUF1800"/>
    <property type="match status" value="1"/>
</dbReference>
<feature type="region of interest" description="Disordered" evidence="1">
    <location>
        <begin position="83"/>
        <end position="112"/>
    </location>
</feature>
<dbReference type="InterPro" id="IPR014917">
    <property type="entry name" value="DUF1800"/>
</dbReference>
<dbReference type="AlphaFoldDB" id="A0A517YXX4"/>
<accession>A0A517YXX4</accession>
<protein>
    <recommendedName>
        <fullName evidence="4">DUF1800 domain-containing protein</fullName>
    </recommendedName>
</protein>
<dbReference type="EMBL" id="CP036425">
    <property type="protein sequence ID" value="QDU35083.1"/>
    <property type="molecule type" value="Genomic_DNA"/>
</dbReference>
<sequence>MSETLFIRTVSVLLTKSSSWMANMNTLLEPLKASDFDWYHARHLLWRAGFGGRYEEIKEYEDMGLDLAVDQLVDYSNINQQHVEQPEIDPDNIKPLTKEQRQKQSLARKNKDQEMLAQLKKQRQQRQRTDREDFKELQEWWLERIQQTTRPLEERLTLLWHSHFASKQQNVRDAYLMYQQNHLLRENASASFDLLASEIIHDPAMIKFLNNNQNNKRKPNENLARELMELFTLGEGNYTEQDISEGARALTGYTYRDNEFVFNKRVHDDDAKTILGQTSTHTGDDFVRILLAKPQCARFIAFKIYRHFVADISDQGQDWTKDQTSIIGQLARALQTHKYKIKPVLKLLLKSQHFYDPAIVGRKIKSPVHLFATTTRSLRTPDLKASKLRSAMRTMGQQLFEPPTVAGWDTGQAWINTSTLLARHNLTTTMITAGGKRNQKTFSYDPKSLLSGLNLQSASITQIADRVVDITLGNISAARRRPLYDFLASESKPTSRQSLISLLLLATTMPEYQLC</sequence>
<gene>
    <name evidence="2" type="ORF">KS4_31610</name>
</gene>
<evidence type="ECO:0000256" key="1">
    <source>
        <dbReference type="SAM" id="MobiDB-lite"/>
    </source>
</evidence>
<evidence type="ECO:0000313" key="2">
    <source>
        <dbReference type="EMBL" id="QDU35083.1"/>
    </source>
</evidence>
<name>A0A517YXX4_9BACT</name>
<organism evidence="2 3">
    <name type="scientific">Poriferisphaera corsica</name>
    <dbReference type="NCBI Taxonomy" id="2528020"/>
    <lineage>
        <taxon>Bacteria</taxon>
        <taxon>Pseudomonadati</taxon>
        <taxon>Planctomycetota</taxon>
        <taxon>Phycisphaerae</taxon>
        <taxon>Phycisphaerales</taxon>
        <taxon>Phycisphaeraceae</taxon>
        <taxon>Poriferisphaera</taxon>
    </lineage>
</organism>
<keyword evidence="3" id="KW-1185">Reference proteome</keyword>
<evidence type="ECO:0008006" key="4">
    <source>
        <dbReference type="Google" id="ProtNLM"/>
    </source>
</evidence>
<evidence type="ECO:0000313" key="3">
    <source>
        <dbReference type="Proteomes" id="UP000317369"/>
    </source>
</evidence>
<dbReference type="Proteomes" id="UP000317369">
    <property type="component" value="Chromosome"/>
</dbReference>